<evidence type="ECO:0000313" key="2">
    <source>
        <dbReference type="Proteomes" id="UP000054558"/>
    </source>
</evidence>
<evidence type="ECO:0008006" key="3">
    <source>
        <dbReference type="Google" id="ProtNLM"/>
    </source>
</evidence>
<protein>
    <recommendedName>
        <fullName evidence="3">Apple domain-containing protein</fullName>
    </recommendedName>
</protein>
<dbReference type="Proteomes" id="UP000054558">
    <property type="component" value="Unassembled WGS sequence"/>
</dbReference>
<organism evidence="1 2">
    <name type="scientific">Klebsormidium nitens</name>
    <name type="common">Green alga</name>
    <name type="synonym">Ulothrix nitens</name>
    <dbReference type="NCBI Taxonomy" id="105231"/>
    <lineage>
        <taxon>Eukaryota</taxon>
        <taxon>Viridiplantae</taxon>
        <taxon>Streptophyta</taxon>
        <taxon>Klebsormidiophyceae</taxon>
        <taxon>Klebsormidiales</taxon>
        <taxon>Klebsormidiaceae</taxon>
        <taxon>Klebsormidium</taxon>
    </lineage>
</organism>
<dbReference type="AlphaFoldDB" id="A0A1Y1INI8"/>
<dbReference type="PANTHER" id="PTHR31656">
    <property type="entry name" value="ROOT CAP DOMAIN-CONTAINING PROTEIN"/>
    <property type="match status" value="1"/>
</dbReference>
<reference evidence="1 2" key="1">
    <citation type="journal article" date="2014" name="Nat. Commun.">
        <title>Klebsormidium flaccidum genome reveals primary factors for plant terrestrial adaptation.</title>
        <authorList>
            <person name="Hori K."/>
            <person name="Maruyama F."/>
            <person name="Fujisawa T."/>
            <person name="Togashi T."/>
            <person name="Yamamoto N."/>
            <person name="Seo M."/>
            <person name="Sato S."/>
            <person name="Yamada T."/>
            <person name="Mori H."/>
            <person name="Tajima N."/>
            <person name="Moriyama T."/>
            <person name="Ikeuchi M."/>
            <person name="Watanabe M."/>
            <person name="Wada H."/>
            <person name="Kobayashi K."/>
            <person name="Saito M."/>
            <person name="Masuda T."/>
            <person name="Sasaki-Sekimoto Y."/>
            <person name="Mashiguchi K."/>
            <person name="Awai K."/>
            <person name="Shimojima M."/>
            <person name="Masuda S."/>
            <person name="Iwai M."/>
            <person name="Nobusawa T."/>
            <person name="Narise T."/>
            <person name="Kondo S."/>
            <person name="Saito H."/>
            <person name="Sato R."/>
            <person name="Murakawa M."/>
            <person name="Ihara Y."/>
            <person name="Oshima-Yamada Y."/>
            <person name="Ohtaka K."/>
            <person name="Satoh M."/>
            <person name="Sonobe K."/>
            <person name="Ishii M."/>
            <person name="Ohtani R."/>
            <person name="Kanamori-Sato M."/>
            <person name="Honoki R."/>
            <person name="Miyazaki D."/>
            <person name="Mochizuki H."/>
            <person name="Umetsu J."/>
            <person name="Higashi K."/>
            <person name="Shibata D."/>
            <person name="Kamiya Y."/>
            <person name="Sato N."/>
            <person name="Nakamura Y."/>
            <person name="Tabata S."/>
            <person name="Ida S."/>
            <person name="Kurokawa K."/>
            <person name="Ohta H."/>
        </authorList>
    </citation>
    <scope>NUCLEOTIDE SEQUENCE [LARGE SCALE GENOMIC DNA]</scope>
    <source>
        <strain evidence="1 2">NIES-2285</strain>
    </source>
</reference>
<dbReference type="Gene3D" id="3.50.4.10">
    <property type="entry name" value="Hepatocyte Growth Factor"/>
    <property type="match status" value="1"/>
</dbReference>
<dbReference type="OrthoDB" id="2012063at2759"/>
<keyword evidence="2" id="KW-1185">Reference proteome</keyword>
<accession>A0A1Y1INI8</accession>
<gene>
    <name evidence="1" type="ORF">KFL_010160010</name>
</gene>
<sequence length="437" mass="48077">MALLFSSVGLAAAICNEFPSIYNELSSQAVASCDSTVTNTIQGYFHSSVLKYGIATVTSTQACCQRCSLDPFCRYWSIDTVAGTCILYDMTACTASSSLFYSFNKNKFVTGVGTGTGKRYSALLYFCVSATKDPHFEFLVLDRTINATVNFGFDFHGEAGQSYCMVTDSRLQLNVRMFGLSPEAKIIKDLSAQPDPDPFFLGTWMYALEIMYLDQYGEQQALSIVQVDTKKGAEDALPLLVSSQGHVLDLAKAPWTSDDGLASVALASHQHGSKVIITVDDLVNLEVKVDYETELIVEPPVRFLTVNLRSLSTSTDVHGFLGHMFRPGAVEERLAMGTLDCLGHREYIEGLDQDYQTTNLSTFDCSFSRFGKVSHDSAGKLILNLSLTMESRYSKLAAVASRDERLLEVSTDLHGSRSNPWPVSLERQGTENGFVLY</sequence>
<dbReference type="EMBL" id="DF237965">
    <property type="protein sequence ID" value="GAQ92450.1"/>
    <property type="molecule type" value="Genomic_DNA"/>
</dbReference>
<dbReference type="STRING" id="105231.A0A1Y1INI8"/>
<name>A0A1Y1INI8_KLENI</name>
<evidence type="ECO:0000313" key="1">
    <source>
        <dbReference type="EMBL" id="GAQ92450.1"/>
    </source>
</evidence>
<proteinExistence type="predicted"/>